<sequence length="145" mass="15654">MNATDPRTDPRTVVIDYVNAVAEGDLAAVVAAFTEDATWTYPGDLPLTGVWRGRDAIVNDFLGSAGALFAPGCTPEIVLTHTIADGDQVMAEWTSKGTTVHGHRYDNRCVGIFTVRDGRIASVREYTDTQHVERTLFAEEGPDGA</sequence>
<protein>
    <recommendedName>
        <fullName evidence="1">SnoaL-like domain-containing protein</fullName>
    </recommendedName>
</protein>
<reference evidence="3" key="1">
    <citation type="journal article" date="2019" name="Int. J. Syst. Evol. Microbiol.">
        <title>The Global Catalogue of Microorganisms (GCM) 10K type strain sequencing project: providing services to taxonomists for standard genome sequencing and annotation.</title>
        <authorList>
            <consortium name="The Broad Institute Genomics Platform"/>
            <consortium name="The Broad Institute Genome Sequencing Center for Infectious Disease"/>
            <person name="Wu L."/>
            <person name="Ma J."/>
        </authorList>
    </citation>
    <scope>NUCLEOTIDE SEQUENCE [LARGE SCALE GENOMIC DNA]</scope>
    <source>
        <strain evidence="3">JCM 14560</strain>
    </source>
</reference>
<keyword evidence="3" id="KW-1185">Reference proteome</keyword>
<dbReference type="SUPFAM" id="SSF54427">
    <property type="entry name" value="NTF2-like"/>
    <property type="match status" value="1"/>
</dbReference>
<dbReference type="InterPro" id="IPR037401">
    <property type="entry name" value="SnoaL-like"/>
</dbReference>
<dbReference type="CDD" id="cd00531">
    <property type="entry name" value="NTF2_like"/>
    <property type="match status" value="1"/>
</dbReference>
<dbReference type="PANTHER" id="PTHR41252:SF1">
    <property type="entry name" value="BLR2505 PROTEIN"/>
    <property type="match status" value="1"/>
</dbReference>
<organism evidence="2 3">
    <name type="scientific">Kitasatospora kazusensis</name>
    <dbReference type="NCBI Taxonomy" id="407974"/>
    <lineage>
        <taxon>Bacteria</taxon>
        <taxon>Bacillati</taxon>
        <taxon>Actinomycetota</taxon>
        <taxon>Actinomycetes</taxon>
        <taxon>Kitasatosporales</taxon>
        <taxon>Streptomycetaceae</taxon>
        <taxon>Kitasatospora</taxon>
    </lineage>
</organism>
<feature type="domain" description="SnoaL-like" evidence="1">
    <location>
        <begin position="15"/>
        <end position="122"/>
    </location>
</feature>
<dbReference type="Pfam" id="PF12680">
    <property type="entry name" value="SnoaL_2"/>
    <property type="match status" value="1"/>
</dbReference>
<accession>A0ABP5L8R6</accession>
<comment type="caution">
    <text evidence="2">The sequence shown here is derived from an EMBL/GenBank/DDBJ whole genome shotgun (WGS) entry which is preliminary data.</text>
</comment>
<dbReference type="EMBL" id="BAAANT010000013">
    <property type="protein sequence ID" value="GAA2142610.1"/>
    <property type="molecule type" value="Genomic_DNA"/>
</dbReference>
<evidence type="ECO:0000313" key="2">
    <source>
        <dbReference type="EMBL" id="GAA2142610.1"/>
    </source>
</evidence>
<dbReference type="Gene3D" id="3.10.450.50">
    <property type="match status" value="1"/>
</dbReference>
<dbReference type="PANTHER" id="PTHR41252">
    <property type="entry name" value="BLR2505 PROTEIN"/>
    <property type="match status" value="1"/>
</dbReference>
<evidence type="ECO:0000259" key="1">
    <source>
        <dbReference type="Pfam" id="PF12680"/>
    </source>
</evidence>
<proteinExistence type="predicted"/>
<dbReference type="InterPro" id="IPR032710">
    <property type="entry name" value="NTF2-like_dom_sf"/>
</dbReference>
<dbReference type="Proteomes" id="UP001422759">
    <property type="component" value="Unassembled WGS sequence"/>
</dbReference>
<evidence type="ECO:0000313" key="3">
    <source>
        <dbReference type="Proteomes" id="UP001422759"/>
    </source>
</evidence>
<name>A0ABP5L8R6_9ACTN</name>
<dbReference type="RefSeq" id="WP_344464586.1">
    <property type="nucleotide sequence ID" value="NZ_BAAANT010000013.1"/>
</dbReference>
<gene>
    <name evidence="2" type="ORF">GCM10009760_27930</name>
</gene>